<keyword evidence="5" id="KW-1185">Reference proteome</keyword>
<evidence type="ECO:0000313" key="4">
    <source>
        <dbReference type="EMBL" id="KAK4250973.1"/>
    </source>
</evidence>
<dbReference type="PANTHER" id="PTHR10900:SF125">
    <property type="entry name" value="FAS1 DOMAIN-CONTAINING PROTEIN YLR001C"/>
    <property type="match status" value="1"/>
</dbReference>
<feature type="domain" description="FAS1" evidence="3">
    <location>
        <begin position="105"/>
        <end position="274"/>
    </location>
</feature>
<proteinExistence type="predicted"/>
<protein>
    <submittedName>
        <fullName evidence="4">Fasciclin domain protein</fullName>
    </submittedName>
</protein>
<dbReference type="AlphaFoldDB" id="A0AAN7D1N5"/>
<feature type="domain" description="FAS1" evidence="3">
    <location>
        <begin position="278"/>
        <end position="446"/>
    </location>
</feature>
<dbReference type="EMBL" id="MU857609">
    <property type="protein sequence ID" value="KAK4250973.1"/>
    <property type="molecule type" value="Genomic_DNA"/>
</dbReference>
<evidence type="ECO:0000313" key="5">
    <source>
        <dbReference type="Proteomes" id="UP001303647"/>
    </source>
</evidence>
<feature type="compositionally biased region" description="Basic residues" evidence="1">
    <location>
        <begin position="92"/>
        <end position="103"/>
    </location>
</feature>
<sequence>MRLALLFFAASAAALVTRDEVKRKQISLLGNQDKPAPTNAVQAWWDALPNPGNLLSSVEQRITKSTRRRTNLDNFLTLVDSYDEDQEDHHPHPPHGGHGHRGHRDKTIYELIKDSQHATKFAKLIEEYYEIKQLLDDTEHNYTLFVPTDHALDHIHHGHHGHHSKDGDDDDDDDHHRHNRKRPSREFILSFIKYHIVPGLYSAHRIRTSRTLPTELHPSALGTSSAHHKHHYPQRIRAFTVPFIHLTRLNFHTRPIGPEIHAKNGLLRAVDTPLIPPPSQTALVRLLPSQFSTLALALETTGLGEELEGGQPRSGGGTLFAPTNHAWAALGPRANAFLFSLPGRPYLRALLRYHVVINETLYSDAYYRDGSGGEKEEAVEEDGAVGDGNSGYWHVDLPSLLEGKPISVDVKTWKGLASIVVNGFVRVTVRDVVADDGVVQVVGRVLIPPHKHRGGDRVSGGQKVEDDKMEEVSPEELKARLEPYLEESGKTSGRDIMGDL</sequence>
<dbReference type="SUPFAM" id="SSF82153">
    <property type="entry name" value="FAS1 domain"/>
    <property type="match status" value="2"/>
</dbReference>
<feature type="region of interest" description="Disordered" evidence="1">
    <location>
        <begin position="83"/>
        <end position="103"/>
    </location>
</feature>
<reference evidence="4" key="1">
    <citation type="journal article" date="2023" name="Mol. Phylogenet. Evol.">
        <title>Genome-scale phylogeny and comparative genomics of the fungal order Sordariales.</title>
        <authorList>
            <person name="Hensen N."/>
            <person name="Bonometti L."/>
            <person name="Westerberg I."/>
            <person name="Brannstrom I.O."/>
            <person name="Guillou S."/>
            <person name="Cros-Aarteil S."/>
            <person name="Calhoun S."/>
            <person name="Haridas S."/>
            <person name="Kuo A."/>
            <person name="Mondo S."/>
            <person name="Pangilinan J."/>
            <person name="Riley R."/>
            <person name="LaButti K."/>
            <person name="Andreopoulos B."/>
            <person name="Lipzen A."/>
            <person name="Chen C."/>
            <person name="Yan M."/>
            <person name="Daum C."/>
            <person name="Ng V."/>
            <person name="Clum A."/>
            <person name="Steindorff A."/>
            <person name="Ohm R.A."/>
            <person name="Martin F."/>
            <person name="Silar P."/>
            <person name="Natvig D.O."/>
            <person name="Lalanne C."/>
            <person name="Gautier V."/>
            <person name="Ament-Velasquez S.L."/>
            <person name="Kruys A."/>
            <person name="Hutchinson M.I."/>
            <person name="Powell A.J."/>
            <person name="Barry K."/>
            <person name="Miller A.N."/>
            <person name="Grigoriev I.V."/>
            <person name="Debuchy R."/>
            <person name="Gladieux P."/>
            <person name="Hiltunen Thoren M."/>
            <person name="Johannesson H."/>
        </authorList>
    </citation>
    <scope>NUCLEOTIDE SEQUENCE</scope>
    <source>
        <strain evidence="4">CBS 359.72</strain>
    </source>
</reference>
<dbReference type="PANTHER" id="PTHR10900">
    <property type="entry name" value="PERIOSTIN-RELATED"/>
    <property type="match status" value="1"/>
</dbReference>
<feature type="signal peptide" evidence="2">
    <location>
        <begin position="1"/>
        <end position="18"/>
    </location>
</feature>
<dbReference type="PROSITE" id="PS50213">
    <property type="entry name" value="FAS1"/>
    <property type="match status" value="2"/>
</dbReference>
<dbReference type="Proteomes" id="UP001303647">
    <property type="component" value="Unassembled WGS sequence"/>
</dbReference>
<dbReference type="InterPro" id="IPR036378">
    <property type="entry name" value="FAS1_dom_sf"/>
</dbReference>
<gene>
    <name evidence="4" type="ORF">C7999DRAFT_28565</name>
</gene>
<dbReference type="InterPro" id="IPR000782">
    <property type="entry name" value="FAS1_domain"/>
</dbReference>
<reference evidence="4" key="2">
    <citation type="submission" date="2023-05" db="EMBL/GenBank/DDBJ databases">
        <authorList>
            <consortium name="Lawrence Berkeley National Laboratory"/>
            <person name="Steindorff A."/>
            <person name="Hensen N."/>
            <person name="Bonometti L."/>
            <person name="Westerberg I."/>
            <person name="Brannstrom I.O."/>
            <person name="Guillou S."/>
            <person name="Cros-Aarteil S."/>
            <person name="Calhoun S."/>
            <person name="Haridas S."/>
            <person name="Kuo A."/>
            <person name="Mondo S."/>
            <person name="Pangilinan J."/>
            <person name="Riley R."/>
            <person name="Labutti K."/>
            <person name="Andreopoulos B."/>
            <person name="Lipzen A."/>
            <person name="Chen C."/>
            <person name="Yanf M."/>
            <person name="Daum C."/>
            <person name="Ng V."/>
            <person name="Clum A."/>
            <person name="Ohm R."/>
            <person name="Martin F."/>
            <person name="Silar P."/>
            <person name="Natvig D."/>
            <person name="Lalanne C."/>
            <person name="Gautier V."/>
            <person name="Ament-Velasquez S.L."/>
            <person name="Kruys A."/>
            <person name="Hutchinson M.I."/>
            <person name="Powell A.J."/>
            <person name="Barry K."/>
            <person name="Miller A.N."/>
            <person name="Grigoriev I.V."/>
            <person name="Debuchy R."/>
            <person name="Gladieux P."/>
            <person name="Thoren M.H."/>
            <person name="Johannesson H."/>
        </authorList>
    </citation>
    <scope>NUCLEOTIDE SEQUENCE</scope>
    <source>
        <strain evidence="4">CBS 359.72</strain>
    </source>
</reference>
<name>A0AAN7D1N5_9PEZI</name>
<feature type="region of interest" description="Disordered" evidence="1">
    <location>
        <begin position="155"/>
        <end position="181"/>
    </location>
</feature>
<feature type="region of interest" description="Disordered" evidence="1">
    <location>
        <begin position="452"/>
        <end position="475"/>
    </location>
</feature>
<comment type="caution">
    <text evidence="4">The sequence shown here is derived from an EMBL/GenBank/DDBJ whole genome shotgun (WGS) entry which is preliminary data.</text>
</comment>
<feature type="chain" id="PRO_5042940842" evidence="2">
    <location>
        <begin position="19"/>
        <end position="500"/>
    </location>
</feature>
<dbReference type="SMART" id="SM00554">
    <property type="entry name" value="FAS1"/>
    <property type="match status" value="2"/>
</dbReference>
<dbReference type="Pfam" id="PF02469">
    <property type="entry name" value="Fasciclin"/>
    <property type="match status" value="2"/>
</dbReference>
<dbReference type="InterPro" id="IPR050904">
    <property type="entry name" value="Adhesion/Biosynth-related"/>
</dbReference>
<accession>A0AAN7D1N5</accession>
<organism evidence="4 5">
    <name type="scientific">Corynascus novoguineensis</name>
    <dbReference type="NCBI Taxonomy" id="1126955"/>
    <lineage>
        <taxon>Eukaryota</taxon>
        <taxon>Fungi</taxon>
        <taxon>Dikarya</taxon>
        <taxon>Ascomycota</taxon>
        <taxon>Pezizomycotina</taxon>
        <taxon>Sordariomycetes</taxon>
        <taxon>Sordariomycetidae</taxon>
        <taxon>Sordariales</taxon>
        <taxon>Chaetomiaceae</taxon>
        <taxon>Corynascus</taxon>
    </lineage>
</organism>
<evidence type="ECO:0000259" key="3">
    <source>
        <dbReference type="PROSITE" id="PS50213"/>
    </source>
</evidence>
<dbReference type="Gene3D" id="2.30.180.10">
    <property type="entry name" value="FAS1 domain"/>
    <property type="match status" value="2"/>
</dbReference>
<evidence type="ECO:0000256" key="1">
    <source>
        <dbReference type="SAM" id="MobiDB-lite"/>
    </source>
</evidence>
<evidence type="ECO:0000256" key="2">
    <source>
        <dbReference type="SAM" id="SignalP"/>
    </source>
</evidence>
<keyword evidence="2" id="KW-0732">Signal</keyword>